<dbReference type="PANTHER" id="PTHR19282:SF417">
    <property type="entry name" value="TETRASPANIN TSPA-RELATED"/>
    <property type="match status" value="1"/>
</dbReference>
<evidence type="ECO:0000256" key="1">
    <source>
        <dbReference type="ARBA" id="ARBA00004141"/>
    </source>
</evidence>
<evidence type="ECO:0000256" key="4">
    <source>
        <dbReference type="ARBA" id="ARBA00023136"/>
    </source>
</evidence>
<feature type="transmembrane region" description="Helical" evidence="5">
    <location>
        <begin position="504"/>
        <end position="526"/>
    </location>
</feature>
<evidence type="ECO:0000256" key="2">
    <source>
        <dbReference type="ARBA" id="ARBA00022692"/>
    </source>
</evidence>
<accession>A0A8B8E3I9</accession>
<feature type="transmembrane region" description="Helical" evidence="5">
    <location>
        <begin position="9"/>
        <end position="34"/>
    </location>
</feature>
<dbReference type="PANTHER" id="PTHR19282">
    <property type="entry name" value="TETRASPANIN"/>
    <property type="match status" value="1"/>
</dbReference>
<organism evidence="6 9">
    <name type="scientific">Crassostrea virginica</name>
    <name type="common">Eastern oyster</name>
    <dbReference type="NCBI Taxonomy" id="6565"/>
    <lineage>
        <taxon>Eukaryota</taxon>
        <taxon>Metazoa</taxon>
        <taxon>Spiralia</taxon>
        <taxon>Lophotrochozoa</taxon>
        <taxon>Mollusca</taxon>
        <taxon>Bivalvia</taxon>
        <taxon>Autobranchia</taxon>
        <taxon>Pteriomorphia</taxon>
        <taxon>Ostreida</taxon>
        <taxon>Ostreoidea</taxon>
        <taxon>Ostreidae</taxon>
        <taxon>Crassostrea</taxon>
    </lineage>
</organism>
<dbReference type="GO" id="GO:0016020">
    <property type="term" value="C:membrane"/>
    <property type="evidence" value="ECO:0007669"/>
    <property type="project" value="UniProtKB-SubCell"/>
</dbReference>
<evidence type="ECO:0000313" key="7">
    <source>
        <dbReference type="RefSeq" id="XP_022333874.1"/>
    </source>
</evidence>
<dbReference type="RefSeq" id="XP_022333876.1">
    <property type="nucleotide sequence ID" value="XM_022478168.1"/>
</dbReference>
<dbReference type="AlphaFoldDB" id="A0A8B8E3I9"/>
<feature type="transmembrane region" description="Helical" evidence="5">
    <location>
        <begin position="538"/>
        <end position="556"/>
    </location>
</feature>
<dbReference type="GeneID" id="111130895"/>
<gene>
    <name evidence="7 8 9" type="primary">LOC111130895</name>
</gene>
<keyword evidence="4 5" id="KW-0472">Membrane</keyword>
<feature type="transmembrane region" description="Helical" evidence="5">
    <location>
        <begin position="256"/>
        <end position="281"/>
    </location>
</feature>
<proteinExistence type="predicted"/>
<feature type="transmembrane region" description="Helical" evidence="5">
    <location>
        <begin position="172"/>
        <end position="192"/>
    </location>
</feature>
<keyword evidence="2 5" id="KW-0812">Transmembrane</keyword>
<evidence type="ECO:0000313" key="9">
    <source>
        <dbReference type="RefSeq" id="XP_022333876.1"/>
    </source>
</evidence>
<dbReference type="InterPro" id="IPR018499">
    <property type="entry name" value="Tetraspanin/Peripherin"/>
</dbReference>
<dbReference type="Proteomes" id="UP000694844">
    <property type="component" value="Chromosome 4"/>
</dbReference>
<feature type="transmembrane region" description="Helical" evidence="5">
    <location>
        <begin position="383"/>
        <end position="405"/>
    </location>
</feature>
<dbReference type="RefSeq" id="XP_022333875.1">
    <property type="nucleotide sequence ID" value="XM_022478167.1"/>
</dbReference>
<feature type="transmembrane region" description="Helical" evidence="5">
    <location>
        <begin position="198"/>
        <end position="216"/>
    </location>
</feature>
<protein>
    <submittedName>
        <fullName evidence="7 8">Uncharacterized protein LOC111130895</fullName>
    </submittedName>
</protein>
<comment type="subcellular location">
    <subcellularLocation>
        <location evidence="1">Membrane</location>
        <topology evidence="1">Multi-pass membrane protein</topology>
    </subcellularLocation>
</comment>
<dbReference type="Pfam" id="PF00335">
    <property type="entry name" value="Tetraspanin"/>
    <property type="match status" value="2"/>
</dbReference>
<dbReference type="RefSeq" id="XP_022333874.1">
    <property type="nucleotide sequence ID" value="XM_022478166.1"/>
</dbReference>
<dbReference type="InterPro" id="IPR008952">
    <property type="entry name" value="Tetraspanin_EC2_sf"/>
</dbReference>
<evidence type="ECO:0000313" key="8">
    <source>
        <dbReference type="RefSeq" id="XP_022333875.1"/>
    </source>
</evidence>
<evidence type="ECO:0000256" key="5">
    <source>
        <dbReference type="SAM" id="Phobius"/>
    </source>
</evidence>
<feature type="transmembrane region" description="Helical" evidence="5">
    <location>
        <begin position="223"/>
        <end position="244"/>
    </location>
</feature>
<keyword evidence="3 5" id="KW-1133">Transmembrane helix</keyword>
<evidence type="ECO:0000313" key="6">
    <source>
        <dbReference type="Proteomes" id="UP000694844"/>
    </source>
</evidence>
<dbReference type="SUPFAM" id="SSF48652">
    <property type="entry name" value="Tetraspanin"/>
    <property type="match status" value="1"/>
</dbReference>
<feature type="transmembrane region" description="Helical" evidence="5">
    <location>
        <begin position="115"/>
        <end position="137"/>
    </location>
</feature>
<evidence type="ECO:0000256" key="3">
    <source>
        <dbReference type="ARBA" id="ARBA00022989"/>
    </source>
</evidence>
<dbReference type="KEGG" id="cvn:111130895"/>
<name>A0A8B8E3I9_CRAVI</name>
<sequence length="631" mass="72694">MFCRKRTFLVLYMIFLLLFMVTDMIYISFLAILLHNMKSSSLALGLQDLYSSALLQINYGDVQGSRTDWWKMFKTLGCCGVTSAINRFSVCSNSVPKNACWEKFSDTMTTYCSTYMTLASLSFILQIMQLSICDVIYSQLSDKKLPFALARSCIEHVQISWKRSWHLTLINTCRLLSCISAIALVVLGSMLLRDDRMTGYFVHPIYSILYVFGVNFTDIIKWFGIIMIVIGATELIFSIVAMISDAKMPEKRFRHILFVVIYIIMLIPKILWLAVCTKLISKMREDLRSKMEYSLRHNYYNIRRSWMYLFGELECCGVSSSDDICTYGITSSCSLYPYTCFFSLYETGDYQIESNHEVSYITSNLRKMGCLEKILDIFQFYSIGFFVTISFTISLVSLVILLTLIRLKSIYSSENNNVSSEEDKLVKHDEKQLRKKFLNYCKSDYSRVIILITTILCMIFGLVLVAEGVVLAFDQIFNHKIIKQALFSNLRFEGVSFNQIRESLYVFMIAMGTALVIFCGFGYFTLGTRSRSLHVSQAVIVSIILVFMITGVCLWGKTKDSISYQMDIQMLEHASTYNYYDYLFIDNPDGISAWSNLFAEAECCGVNVHDRMEFWPGFGRKFHYIAAKRIL</sequence>
<keyword evidence="6" id="KW-1185">Reference proteome</keyword>
<reference evidence="7 8" key="1">
    <citation type="submission" date="2025-04" db="UniProtKB">
        <authorList>
            <consortium name="RefSeq"/>
        </authorList>
    </citation>
    <scope>IDENTIFICATION</scope>
    <source>
        <tissue evidence="7 8">Whole sample</tissue>
    </source>
</reference>
<feature type="transmembrane region" description="Helical" evidence="5">
    <location>
        <begin position="448"/>
        <end position="473"/>
    </location>
</feature>